<dbReference type="OrthoDB" id="2676840at2"/>
<dbReference type="RefSeq" id="WP_091837144.1">
    <property type="nucleotide sequence ID" value="NZ_FPAA01000007.1"/>
</dbReference>
<dbReference type="InterPro" id="IPR015797">
    <property type="entry name" value="NUDIX_hydrolase-like_dom_sf"/>
</dbReference>
<reference evidence="2" key="1">
    <citation type="submission" date="2016-10" db="EMBL/GenBank/DDBJ databases">
        <authorList>
            <person name="Varghese N."/>
            <person name="Submissions S."/>
        </authorList>
    </citation>
    <scope>NUCLEOTIDE SEQUENCE [LARGE SCALE GENOMIC DNA]</scope>
    <source>
        <strain evidence="2">DSM 45789</strain>
    </source>
</reference>
<gene>
    <name evidence="1" type="ORF">SAMN05444972_10730</name>
</gene>
<sequence length="256" mass="29318">MDTPVHIQHAPSHIVATYRNEKMVLPQAVQERIDRFWMAEVSRGKKLTRGPVFAVHQYEQMKDGTHIQLANTDYAHYLYTITNKDFVSSPYACRVVHTAALVQTLDHCFVIGEMASHNAHANRLQLVAGGLDTVDINDGHVDFKRSIVRELNEEVGISLSHIQRIESKYLKTGGDFGSIVLIFDVQLRTKANELQKQYHEYTFQLLKQGEKPEFSDLLTIQRESNVIKQFIHNDPRKKVDYLIPILEMATSPHSLI</sequence>
<accession>A0A1I6SET9</accession>
<evidence type="ECO:0000313" key="1">
    <source>
        <dbReference type="EMBL" id="SFS75444.1"/>
    </source>
</evidence>
<proteinExistence type="predicted"/>
<dbReference type="SUPFAM" id="SSF55811">
    <property type="entry name" value="Nudix"/>
    <property type="match status" value="1"/>
</dbReference>
<dbReference type="AlphaFoldDB" id="A0A1I6SET9"/>
<protein>
    <recommendedName>
        <fullName evidence="3">Nudix hydrolase domain-containing protein</fullName>
    </recommendedName>
</protein>
<name>A0A1I6SET9_9BACL</name>
<evidence type="ECO:0008006" key="3">
    <source>
        <dbReference type="Google" id="ProtNLM"/>
    </source>
</evidence>
<dbReference type="EMBL" id="FPAA01000007">
    <property type="protein sequence ID" value="SFS75444.1"/>
    <property type="molecule type" value="Genomic_DNA"/>
</dbReference>
<dbReference type="Gene3D" id="3.90.79.10">
    <property type="entry name" value="Nucleoside Triphosphate Pyrophosphohydrolase"/>
    <property type="match status" value="1"/>
</dbReference>
<keyword evidence="2" id="KW-1185">Reference proteome</keyword>
<dbReference type="Proteomes" id="UP000198660">
    <property type="component" value="Unassembled WGS sequence"/>
</dbReference>
<evidence type="ECO:0000313" key="2">
    <source>
        <dbReference type="Proteomes" id="UP000198660"/>
    </source>
</evidence>
<organism evidence="1 2">
    <name type="scientific">Marininema halotolerans</name>
    <dbReference type="NCBI Taxonomy" id="1155944"/>
    <lineage>
        <taxon>Bacteria</taxon>
        <taxon>Bacillati</taxon>
        <taxon>Bacillota</taxon>
        <taxon>Bacilli</taxon>
        <taxon>Bacillales</taxon>
        <taxon>Thermoactinomycetaceae</taxon>
        <taxon>Marininema</taxon>
    </lineage>
</organism>